<accession>A0A1G9ID89</accession>
<dbReference type="NCBIfam" id="NF033510">
    <property type="entry name" value="Ca_tandemer"/>
    <property type="match status" value="3"/>
</dbReference>
<evidence type="ECO:0000256" key="1">
    <source>
        <dbReference type="SAM" id="MobiDB-lite"/>
    </source>
</evidence>
<feature type="compositionally biased region" description="Basic and acidic residues" evidence="1">
    <location>
        <begin position="25"/>
        <end position="36"/>
    </location>
</feature>
<feature type="non-terminal residue" evidence="3">
    <location>
        <position position="1"/>
    </location>
</feature>
<gene>
    <name evidence="3" type="ORF">SAMN05216189_10981</name>
</gene>
<evidence type="ECO:0000313" key="3">
    <source>
        <dbReference type="EMBL" id="SDL23228.1"/>
    </source>
</evidence>
<evidence type="ECO:0000259" key="2">
    <source>
        <dbReference type="Pfam" id="PF19077"/>
    </source>
</evidence>
<dbReference type="Pfam" id="PF19077">
    <property type="entry name" value="Big_13"/>
    <property type="match status" value="3"/>
</dbReference>
<sequence length="489" mass="51064">VADENGNWSTELPLAGDGEKVVTAKAQDEAGRHSDETAPVSIMLDTTAPEQPDVVSAEDNAGAITGPIEPGSVTDETQPTLSGSGEPGDTVSILDNGEEIGTAIIDENGHWEFTPEPPLEEGDHSISVVITDPAGNISQPNESLDFVVDTAPPFVTIDLAIDEVGNITGEVLDGGVTDDRRPTLKGTATPDALVIIKEGPVVYGSVVADAEGNWSLRLPLSQSDGDHLYIAEVQNAAGNSAQAEFVLVIDTQLPDRPVLDSVLDNVGAITGPLLSGDTTDDANPTLKGGDAEPNGLVKVYDNGKLIASTTADENGEWSLDLELEEGEHRLTVTTCNDAGVESRPTRPFDLTVDSSQADLRIDQIELIDDFGPVTGAIVDGGKTDDATPVLKGHVEGTNVAYVDIYDGETLLGSAPVDEDGNWEFEVPERATGEHVLSAVPVDSLGKNGEASENIGFTVVGEETPLPEMPVISEIHDDEGSVTGPLSDGD</sequence>
<feature type="domain" description="Bacterial Ig-like" evidence="2">
    <location>
        <begin position="270"/>
        <end position="353"/>
    </location>
</feature>
<protein>
    <recommendedName>
        <fullName evidence="2">Bacterial Ig-like domain-containing protein</fullName>
    </recommendedName>
</protein>
<dbReference type="EMBL" id="FNEC01000098">
    <property type="protein sequence ID" value="SDL23228.1"/>
    <property type="molecule type" value="Genomic_DNA"/>
</dbReference>
<proteinExistence type="predicted"/>
<feature type="compositionally biased region" description="Polar residues" evidence="1">
    <location>
        <begin position="74"/>
        <end position="83"/>
    </location>
</feature>
<name>A0A1G9ID89_9PSED</name>
<feature type="domain" description="Bacterial Ig-like" evidence="2">
    <location>
        <begin position="57"/>
        <end position="150"/>
    </location>
</feature>
<dbReference type="InterPro" id="IPR044016">
    <property type="entry name" value="Big_13"/>
</dbReference>
<feature type="region of interest" description="Disordered" evidence="1">
    <location>
        <begin position="1"/>
        <end position="20"/>
    </location>
</feature>
<feature type="region of interest" description="Disordered" evidence="1">
    <location>
        <begin position="25"/>
        <end position="89"/>
    </location>
</feature>
<dbReference type="AlphaFoldDB" id="A0A1G9ID89"/>
<feature type="non-terminal residue" evidence="3">
    <location>
        <position position="489"/>
    </location>
</feature>
<feature type="domain" description="Bacterial Ig-like" evidence="2">
    <location>
        <begin position="164"/>
        <end position="251"/>
    </location>
</feature>
<organism evidence="3 4">
    <name type="scientific">Pseudomonas delhiensis</name>
    <dbReference type="NCBI Taxonomy" id="366289"/>
    <lineage>
        <taxon>Bacteria</taxon>
        <taxon>Pseudomonadati</taxon>
        <taxon>Pseudomonadota</taxon>
        <taxon>Gammaproteobacteria</taxon>
        <taxon>Pseudomonadales</taxon>
        <taxon>Pseudomonadaceae</taxon>
        <taxon>Pseudomonas</taxon>
    </lineage>
</organism>
<evidence type="ECO:0000313" key="4">
    <source>
        <dbReference type="Proteomes" id="UP000199693"/>
    </source>
</evidence>
<feature type="compositionally biased region" description="Polar residues" evidence="1">
    <location>
        <begin position="1"/>
        <end position="10"/>
    </location>
</feature>
<dbReference type="Proteomes" id="UP000199693">
    <property type="component" value="Unassembled WGS sequence"/>
</dbReference>
<reference evidence="3 4" key="1">
    <citation type="submission" date="2016-10" db="EMBL/GenBank/DDBJ databases">
        <authorList>
            <person name="de Groot N.N."/>
        </authorList>
    </citation>
    <scope>NUCLEOTIDE SEQUENCE [LARGE SCALE GENOMIC DNA]</scope>
    <source>
        <strain evidence="3 4">CCM 7361</strain>
    </source>
</reference>
<dbReference type="Gene3D" id="3.30.420.430">
    <property type="match status" value="4"/>
</dbReference>